<organism evidence="2 3">
    <name type="scientific">Zopfia rhizophila CBS 207.26</name>
    <dbReference type="NCBI Taxonomy" id="1314779"/>
    <lineage>
        <taxon>Eukaryota</taxon>
        <taxon>Fungi</taxon>
        <taxon>Dikarya</taxon>
        <taxon>Ascomycota</taxon>
        <taxon>Pezizomycotina</taxon>
        <taxon>Dothideomycetes</taxon>
        <taxon>Dothideomycetes incertae sedis</taxon>
        <taxon>Zopfiaceae</taxon>
        <taxon>Zopfia</taxon>
    </lineage>
</organism>
<protein>
    <submittedName>
        <fullName evidence="2">Uncharacterized protein</fullName>
    </submittedName>
</protein>
<evidence type="ECO:0000313" key="2">
    <source>
        <dbReference type="EMBL" id="KAF2175110.1"/>
    </source>
</evidence>
<evidence type="ECO:0000313" key="3">
    <source>
        <dbReference type="Proteomes" id="UP000800200"/>
    </source>
</evidence>
<evidence type="ECO:0000256" key="1">
    <source>
        <dbReference type="SAM" id="MobiDB-lite"/>
    </source>
</evidence>
<keyword evidence="3" id="KW-1185">Reference proteome</keyword>
<gene>
    <name evidence="2" type="ORF">K469DRAFT_684445</name>
</gene>
<feature type="region of interest" description="Disordered" evidence="1">
    <location>
        <begin position="1"/>
        <end position="36"/>
    </location>
</feature>
<sequence>MNLSHHKSRNYGSAVLARTRDSLTTRSPRTPKLTDEGHMVMLPSRDAHVNGHVKTSGPLAFVDILREVESDLRKHERDVMILGWKRGIRFPAVHVRYGSAVVGWDTGHDAQIDDITRGIGGAGFVIPSGKGNISAMPGYLEMQLCKTDVLCRFPHEQGIA</sequence>
<reference evidence="2" key="1">
    <citation type="journal article" date="2020" name="Stud. Mycol.">
        <title>101 Dothideomycetes genomes: a test case for predicting lifestyles and emergence of pathogens.</title>
        <authorList>
            <person name="Haridas S."/>
            <person name="Albert R."/>
            <person name="Binder M."/>
            <person name="Bloem J."/>
            <person name="Labutti K."/>
            <person name="Salamov A."/>
            <person name="Andreopoulos B."/>
            <person name="Baker S."/>
            <person name="Barry K."/>
            <person name="Bills G."/>
            <person name="Bluhm B."/>
            <person name="Cannon C."/>
            <person name="Castanera R."/>
            <person name="Culley D."/>
            <person name="Daum C."/>
            <person name="Ezra D."/>
            <person name="Gonzalez J."/>
            <person name="Henrissat B."/>
            <person name="Kuo A."/>
            <person name="Liang C."/>
            <person name="Lipzen A."/>
            <person name="Lutzoni F."/>
            <person name="Magnuson J."/>
            <person name="Mondo S."/>
            <person name="Nolan M."/>
            <person name="Ohm R."/>
            <person name="Pangilinan J."/>
            <person name="Park H.-J."/>
            <person name="Ramirez L."/>
            <person name="Alfaro M."/>
            <person name="Sun H."/>
            <person name="Tritt A."/>
            <person name="Yoshinaga Y."/>
            <person name="Zwiers L.-H."/>
            <person name="Turgeon B."/>
            <person name="Goodwin S."/>
            <person name="Spatafora J."/>
            <person name="Crous P."/>
            <person name="Grigoriev I."/>
        </authorList>
    </citation>
    <scope>NUCLEOTIDE SEQUENCE</scope>
    <source>
        <strain evidence="2">CBS 207.26</strain>
    </source>
</reference>
<dbReference type="EMBL" id="ML994745">
    <property type="protein sequence ID" value="KAF2175110.1"/>
    <property type="molecule type" value="Genomic_DNA"/>
</dbReference>
<dbReference type="Proteomes" id="UP000800200">
    <property type="component" value="Unassembled WGS sequence"/>
</dbReference>
<proteinExistence type="predicted"/>
<name>A0A6A6DAW9_9PEZI</name>
<dbReference type="AlphaFoldDB" id="A0A6A6DAW9"/>
<accession>A0A6A6DAW9</accession>